<proteinExistence type="inferred from homology"/>
<keyword evidence="4 8" id="KW-0479">Metal-binding</keyword>
<comment type="cofactor">
    <cofactor evidence="8">
        <name>a divalent metal cation</name>
        <dbReference type="ChEBI" id="CHEBI:60240"/>
    </cofactor>
    <text evidence="8">Binds 2 divalent metal cations per subunit.</text>
</comment>
<keyword evidence="2" id="KW-0031">Aminopeptidase</keyword>
<dbReference type="CDD" id="cd05657">
    <property type="entry name" value="M42_glucanase_like"/>
    <property type="match status" value="1"/>
</dbReference>
<evidence type="ECO:0000313" key="9">
    <source>
        <dbReference type="EMBL" id="HJF39285.1"/>
    </source>
</evidence>
<feature type="binding site" evidence="8">
    <location>
        <position position="188"/>
    </location>
    <ligand>
        <name>Zn(2+)</name>
        <dbReference type="ChEBI" id="CHEBI:29105"/>
        <label>2</label>
    </ligand>
</feature>
<keyword evidence="5" id="KW-0378">Hydrolase</keyword>
<dbReference type="InterPro" id="IPR023367">
    <property type="entry name" value="Peptidase_M42_dom2"/>
</dbReference>
<name>A0A1Y4EDH1_9FIRM</name>
<dbReference type="GO" id="GO:0004177">
    <property type="term" value="F:aminopeptidase activity"/>
    <property type="evidence" value="ECO:0007669"/>
    <property type="project" value="UniProtKB-UniRule"/>
</dbReference>
<evidence type="ECO:0000256" key="8">
    <source>
        <dbReference type="PIRSR" id="PIRSR001123-2"/>
    </source>
</evidence>
<dbReference type="Gene3D" id="2.40.30.40">
    <property type="entry name" value="Peptidase M42, domain 2"/>
    <property type="match status" value="1"/>
</dbReference>
<dbReference type="Proteomes" id="UP000196258">
    <property type="component" value="Unassembled WGS sequence"/>
</dbReference>
<evidence type="ECO:0000256" key="6">
    <source>
        <dbReference type="PIRNR" id="PIRNR001123"/>
    </source>
</evidence>
<dbReference type="PANTHER" id="PTHR32481">
    <property type="entry name" value="AMINOPEPTIDASE"/>
    <property type="match status" value="1"/>
</dbReference>
<dbReference type="GO" id="GO:0006508">
    <property type="term" value="P:proteolysis"/>
    <property type="evidence" value="ECO:0007669"/>
    <property type="project" value="UniProtKB-KW"/>
</dbReference>
<evidence type="ECO:0000256" key="7">
    <source>
        <dbReference type="PIRSR" id="PIRSR001123-1"/>
    </source>
</evidence>
<dbReference type="GO" id="GO:0046872">
    <property type="term" value="F:metal ion binding"/>
    <property type="evidence" value="ECO:0007669"/>
    <property type="project" value="UniProtKB-UniRule"/>
</dbReference>
<dbReference type="PANTHER" id="PTHR32481:SF7">
    <property type="entry name" value="AMINOPEPTIDASE YHFE-RELATED"/>
    <property type="match status" value="1"/>
</dbReference>
<dbReference type="RefSeq" id="WP_004610641.1">
    <property type="nucleotide sequence ID" value="NZ_CABKNM010000001.1"/>
</dbReference>
<evidence type="ECO:0000256" key="3">
    <source>
        <dbReference type="ARBA" id="ARBA00022670"/>
    </source>
</evidence>
<feature type="binding site" evidence="8">
    <location>
        <position position="223"/>
    </location>
    <ligand>
        <name>Zn(2+)</name>
        <dbReference type="ChEBI" id="CHEBI:29105"/>
        <label>2</label>
    </ligand>
</feature>
<dbReference type="AlphaFoldDB" id="A0A1Y4EDH1"/>
<comment type="similarity">
    <text evidence="1 6">Belongs to the peptidase M42 family.</text>
</comment>
<evidence type="ECO:0000313" key="11">
    <source>
        <dbReference type="Proteomes" id="UP000196258"/>
    </source>
</evidence>
<dbReference type="Proteomes" id="UP000749320">
    <property type="component" value="Unassembled WGS sequence"/>
</dbReference>
<reference evidence="11" key="1">
    <citation type="submission" date="2017-04" db="EMBL/GenBank/DDBJ databases">
        <title>Function of individual gut microbiota members based on whole genome sequencing of pure cultures obtained from chicken caecum.</title>
        <authorList>
            <person name="Medvecky M."/>
            <person name="Cejkova D."/>
            <person name="Polansky O."/>
            <person name="Karasova D."/>
            <person name="Kubasova T."/>
            <person name="Cizek A."/>
            <person name="Rychlik I."/>
        </authorList>
    </citation>
    <scope>NUCLEOTIDE SEQUENCE [LARGE SCALE GENOMIC DNA]</scope>
    <source>
        <strain evidence="11">An149</strain>
    </source>
</reference>
<dbReference type="InterPro" id="IPR051464">
    <property type="entry name" value="Peptidase_M42_aminopept"/>
</dbReference>
<evidence type="ECO:0000256" key="5">
    <source>
        <dbReference type="ARBA" id="ARBA00022801"/>
    </source>
</evidence>
<organism evidence="10 11">
    <name type="scientific">Thomasclavelia spiroformis</name>
    <dbReference type="NCBI Taxonomy" id="29348"/>
    <lineage>
        <taxon>Bacteria</taxon>
        <taxon>Bacillati</taxon>
        <taxon>Bacillota</taxon>
        <taxon>Erysipelotrichia</taxon>
        <taxon>Erysipelotrichales</taxon>
        <taxon>Coprobacillaceae</taxon>
        <taxon>Thomasclavelia</taxon>
    </lineage>
</organism>
<reference evidence="9" key="3">
    <citation type="journal article" date="2021" name="PeerJ">
        <title>Extensive microbial diversity within the chicken gut microbiome revealed by metagenomics and culture.</title>
        <authorList>
            <person name="Gilroy R."/>
            <person name="Ravi A."/>
            <person name="Getino M."/>
            <person name="Pursley I."/>
            <person name="Horton D.L."/>
            <person name="Alikhan N.F."/>
            <person name="Baker D."/>
            <person name="Gharbi K."/>
            <person name="Hall N."/>
            <person name="Watson M."/>
            <person name="Adriaenssens E.M."/>
            <person name="Foster-Nyarko E."/>
            <person name="Jarju S."/>
            <person name="Secka A."/>
            <person name="Antonio M."/>
            <person name="Oren A."/>
            <person name="Chaudhuri R.R."/>
            <person name="La Ragione R."/>
            <person name="Hildebrand F."/>
            <person name="Pallen M.J."/>
        </authorList>
    </citation>
    <scope>NUCLEOTIDE SEQUENCE</scope>
    <source>
        <strain evidence="9">CHK193-16274</strain>
    </source>
</reference>
<reference evidence="9" key="4">
    <citation type="submission" date="2021-09" db="EMBL/GenBank/DDBJ databases">
        <authorList>
            <person name="Gilroy R."/>
        </authorList>
    </citation>
    <scope>NUCLEOTIDE SEQUENCE</scope>
    <source>
        <strain evidence="9">CHK193-16274</strain>
    </source>
</reference>
<evidence type="ECO:0000256" key="4">
    <source>
        <dbReference type="ARBA" id="ARBA00022723"/>
    </source>
</evidence>
<feature type="binding site" evidence="8">
    <location>
        <position position="71"/>
    </location>
    <ligand>
        <name>Zn(2+)</name>
        <dbReference type="ChEBI" id="CHEBI:29105"/>
        <label>1</label>
    </ligand>
</feature>
<feature type="binding site" evidence="8">
    <location>
        <position position="242"/>
    </location>
    <ligand>
        <name>Zn(2+)</name>
        <dbReference type="ChEBI" id="CHEBI:29105"/>
        <label>1</label>
    </ligand>
</feature>
<dbReference type="EMBL" id="NFLB01000001">
    <property type="protein sequence ID" value="OUQ06564.1"/>
    <property type="molecule type" value="Genomic_DNA"/>
</dbReference>
<feature type="binding site" evidence="8">
    <location>
        <position position="188"/>
    </location>
    <ligand>
        <name>Zn(2+)</name>
        <dbReference type="ChEBI" id="CHEBI:29105"/>
        <label>1</label>
    </ligand>
</feature>
<evidence type="ECO:0000256" key="2">
    <source>
        <dbReference type="ARBA" id="ARBA00022438"/>
    </source>
</evidence>
<dbReference type="SUPFAM" id="SSF53187">
    <property type="entry name" value="Zn-dependent exopeptidases"/>
    <property type="match status" value="1"/>
</dbReference>
<reference evidence="10" key="2">
    <citation type="journal article" date="2018" name="BMC Genomics">
        <title>Whole genome sequencing and function prediction of 133 gut anaerobes isolated from chicken caecum in pure cultures.</title>
        <authorList>
            <person name="Medvecky M."/>
            <person name="Cejkova D."/>
            <person name="Polansky O."/>
            <person name="Karasova D."/>
            <person name="Kubasova T."/>
            <person name="Cizek A."/>
            <person name="Rychlik I."/>
        </authorList>
    </citation>
    <scope>NUCLEOTIDE SEQUENCE</scope>
    <source>
        <strain evidence="10">An149</strain>
    </source>
</reference>
<gene>
    <name evidence="10" type="ORF">B5E91_01165</name>
    <name evidence="9" type="ORF">K8V91_00040</name>
</gene>
<dbReference type="PIRSF" id="PIRSF001123">
    <property type="entry name" value="PepA_GA"/>
    <property type="match status" value="1"/>
</dbReference>
<evidence type="ECO:0000313" key="10">
    <source>
        <dbReference type="EMBL" id="OUQ06564.1"/>
    </source>
</evidence>
<dbReference type="Gene3D" id="3.40.630.10">
    <property type="entry name" value="Zn peptidases"/>
    <property type="match status" value="1"/>
</dbReference>
<dbReference type="EMBL" id="DYWV01000003">
    <property type="protein sequence ID" value="HJF39285.1"/>
    <property type="molecule type" value="Genomic_DNA"/>
</dbReference>
<dbReference type="Pfam" id="PF05343">
    <property type="entry name" value="Peptidase_M42"/>
    <property type="match status" value="1"/>
</dbReference>
<accession>A0A1Y4EDH1</accession>
<evidence type="ECO:0000256" key="1">
    <source>
        <dbReference type="ARBA" id="ARBA00006272"/>
    </source>
</evidence>
<comment type="caution">
    <text evidence="10">The sequence shown here is derived from an EMBL/GenBank/DDBJ whole genome shotgun (WGS) entry which is preliminary data.</text>
</comment>
<feature type="binding site" evidence="8">
    <location>
        <position position="322"/>
    </location>
    <ligand>
        <name>Zn(2+)</name>
        <dbReference type="ChEBI" id="CHEBI:29105"/>
        <label>2</label>
    </ligand>
</feature>
<dbReference type="GeneID" id="94016456"/>
<dbReference type="InterPro" id="IPR008007">
    <property type="entry name" value="Peptidase_M42"/>
</dbReference>
<sequence length="346" mass="38969">MEISVDRKEIVEFCKEFINVPSPVSYYEEIHPFLEKKAKEFGYEVTYDRKRTGYITLEGEDNSKTVCMGAHLDTIGLIIRHITDEGHLEVRQLGGINYSSIEGEGVTIHTRDGRKYRGMVICKSHSVHVFDDARTAPRDELHMEVILHEDVKSKEDVMNLGIDHGDVISIDPHFEYTPSGYVKSRFIDDKAAVAALFEMIAYFKRNNLKPKYRTLLAFPLYEEIGHGGAYVPEEVSEYVALDIGLIGPDYHGNETTVSICAKDNYSPYDRGLTNRIILQAKKANLNYCVDVFYRYGTDANAAIRAGNNVYAAAFGMACINSHGMERCHISAIEETAKLAIAYALDI</sequence>
<protein>
    <submittedName>
        <fullName evidence="9">M42 family metallopeptidase</fullName>
    </submittedName>
    <submittedName>
        <fullName evidence="10">Peptidase M42</fullName>
    </submittedName>
</protein>
<dbReference type="SUPFAM" id="SSF101821">
    <property type="entry name" value="Aminopeptidase/glucanase lid domain"/>
    <property type="match status" value="1"/>
</dbReference>
<feature type="active site" description="Proton acceptor" evidence="7">
    <location>
        <position position="222"/>
    </location>
</feature>
<keyword evidence="3" id="KW-0645">Protease</keyword>